<evidence type="ECO:0008006" key="8">
    <source>
        <dbReference type="Google" id="ProtNLM"/>
    </source>
</evidence>
<evidence type="ECO:0000256" key="1">
    <source>
        <dbReference type="ARBA" id="ARBA00022553"/>
    </source>
</evidence>
<evidence type="ECO:0000256" key="2">
    <source>
        <dbReference type="ARBA" id="ARBA00022649"/>
    </source>
</evidence>
<dbReference type="InterPro" id="IPR052379">
    <property type="entry name" value="Type_VII_TA_RNase"/>
</dbReference>
<keyword evidence="4" id="KW-0378">Hydrolase</keyword>
<dbReference type="InterPro" id="IPR037038">
    <property type="entry name" value="HepT-like_sf"/>
</dbReference>
<protein>
    <recommendedName>
        <fullName evidence="8">DUF86 domain-containing protein</fullName>
    </recommendedName>
</protein>
<dbReference type="KEGG" id="msw:MSSIT_1729"/>
<dbReference type="NCBIfam" id="NF047751">
    <property type="entry name" value="HepT_toxin"/>
    <property type="match status" value="1"/>
</dbReference>
<evidence type="ECO:0000256" key="5">
    <source>
        <dbReference type="ARBA" id="ARBA00024207"/>
    </source>
</evidence>
<dbReference type="GO" id="GO:0110001">
    <property type="term" value="C:toxin-antitoxin complex"/>
    <property type="evidence" value="ECO:0007669"/>
    <property type="project" value="InterPro"/>
</dbReference>
<keyword evidence="7" id="KW-1185">Reference proteome</keyword>
<dbReference type="GO" id="GO:0004540">
    <property type="term" value="F:RNA nuclease activity"/>
    <property type="evidence" value="ECO:0007669"/>
    <property type="project" value="InterPro"/>
</dbReference>
<dbReference type="EMBL" id="CP009506">
    <property type="protein sequence ID" value="AKB28448.1"/>
    <property type="molecule type" value="Genomic_DNA"/>
</dbReference>
<evidence type="ECO:0000256" key="4">
    <source>
        <dbReference type="ARBA" id="ARBA00022801"/>
    </source>
</evidence>
<keyword evidence="2" id="KW-1277">Toxin-antitoxin system</keyword>
<dbReference type="AlphaFoldDB" id="A0A0E3P4E7"/>
<gene>
    <name evidence="6" type="ORF">MSSIT_1729</name>
</gene>
<proteinExistence type="inferred from homology"/>
<dbReference type="GO" id="GO:0016787">
    <property type="term" value="F:hydrolase activity"/>
    <property type="evidence" value="ECO:0007669"/>
    <property type="project" value="UniProtKB-KW"/>
</dbReference>
<comment type="similarity">
    <text evidence="5">Belongs to the HepT RNase toxin family.</text>
</comment>
<accession>A0A0E3P4E7</accession>
<dbReference type="PANTHER" id="PTHR33397:SF5">
    <property type="entry name" value="RNASE YUTE-RELATED"/>
    <property type="match status" value="1"/>
</dbReference>
<dbReference type="Proteomes" id="UP000033111">
    <property type="component" value="Chromosome"/>
</dbReference>
<dbReference type="PANTHER" id="PTHR33397">
    <property type="entry name" value="UPF0331 PROTEIN YUTE"/>
    <property type="match status" value="1"/>
</dbReference>
<reference evidence="6 7" key="1">
    <citation type="submission" date="2014-07" db="EMBL/GenBank/DDBJ databases">
        <title>Methanogenic archaea and the global carbon cycle.</title>
        <authorList>
            <person name="Henriksen J.R."/>
            <person name="Luke J."/>
            <person name="Reinhart S."/>
            <person name="Benedict M.N."/>
            <person name="Youngblut N.D."/>
            <person name="Metcalf M.E."/>
            <person name="Whitaker R.J."/>
            <person name="Metcalf W.W."/>
        </authorList>
    </citation>
    <scope>NUCLEOTIDE SEQUENCE [LARGE SCALE GENOMIC DNA]</scope>
    <source>
        <strain evidence="6 7">T4/M</strain>
    </source>
</reference>
<evidence type="ECO:0000313" key="6">
    <source>
        <dbReference type="EMBL" id="AKB28448.1"/>
    </source>
</evidence>
<name>A0A0E3P4E7_9EURY</name>
<dbReference type="Pfam" id="PF01934">
    <property type="entry name" value="HepT-like"/>
    <property type="match status" value="1"/>
</dbReference>
<dbReference type="HOGENOM" id="CLU_2127880_0_0_2"/>
<dbReference type="RefSeq" id="WP_052721584.1">
    <property type="nucleotide sequence ID" value="NZ_CP009506.1"/>
</dbReference>
<organism evidence="6 7">
    <name type="scientific">Methanosarcina siciliae T4/M</name>
    <dbReference type="NCBI Taxonomy" id="1434120"/>
    <lineage>
        <taxon>Archaea</taxon>
        <taxon>Methanobacteriati</taxon>
        <taxon>Methanobacteriota</taxon>
        <taxon>Stenosarchaea group</taxon>
        <taxon>Methanomicrobia</taxon>
        <taxon>Methanosarcinales</taxon>
        <taxon>Methanosarcinaceae</taxon>
        <taxon>Methanosarcina</taxon>
    </lineage>
</organism>
<keyword evidence="1" id="KW-0597">Phosphoprotein</keyword>
<evidence type="ECO:0000313" key="7">
    <source>
        <dbReference type="Proteomes" id="UP000033111"/>
    </source>
</evidence>
<evidence type="ECO:0000256" key="3">
    <source>
        <dbReference type="ARBA" id="ARBA00022722"/>
    </source>
</evidence>
<dbReference type="PATRIC" id="fig|1434120.4.peg.2210"/>
<keyword evidence="3" id="KW-0540">Nuclease</keyword>
<dbReference type="GeneID" id="24860572"/>
<sequence>MKQDVEQKVMSRYLDRKYHEDFLNRELLKRIISKGGLERPEDYRSVFRIPGRYEIIPKEFAEEFAFAAGFRNILVHIYEELDLDMLRKLLAENLKDFDTFAFYTAEYVAKLGE</sequence>
<dbReference type="Gene3D" id="1.20.120.580">
    <property type="entry name" value="bsu32300-like"/>
    <property type="match status" value="1"/>
</dbReference>
<dbReference type="OrthoDB" id="25331at2157"/>
<dbReference type="InterPro" id="IPR008201">
    <property type="entry name" value="HepT-like"/>
</dbReference>